<dbReference type="Gene3D" id="1.10.10.10">
    <property type="entry name" value="Winged helix-like DNA-binding domain superfamily/Winged helix DNA-binding domain"/>
    <property type="match status" value="1"/>
</dbReference>
<dbReference type="Gene3D" id="3.80.10.10">
    <property type="entry name" value="Ribonuclease Inhibitor"/>
    <property type="match status" value="2"/>
</dbReference>
<keyword evidence="5" id="KW-0547">Nucleotide-binding</keyword>
<evidence type="ECO:0000256" key="6">
    <source>
        <dbReference type="ARBA" id="ARBA00022821"/>
    </source>
</evidence>
<evidence type="ECO:0000313" key="13">
    <source>
        <dbReference type="Proteomes" id="UP000249390"/>
    </source>
</evidence>
<feature type="domain" description="Disease resistance R13L4/SHOC-2-like LRR" evidence="11">
    <location>
        <begin position="556"/>
        <end position="697"/>
    </location>
</feature>
<reference evidence="12 13" key="1">
    <citation type="submission" date="2018-06" db="EMBL/GenBank/DDBJ databases">
        <title>The Genome of Cuscuta australis (Dodder) Provides Insight into the Evolution of Plant Parasitism.</title>
        <authorList>
            <person name="Liu H."/>
        </authorList>
    </citation>
    <scope>NUCLEOTIDE SEQUENCE [LARGE SCALE GENOMIC DNA]</scope>
    <source>
        <strain evidence="13">cv. Yunnan</strain>
        <tissue evidence="12">Vines</tissue>
    </source>
</reference>
<dbReference type="InterPro" id="IPR027417">
    <property type="entry name" value="P-loop_NTPase"/>
</dbReference>
<feature type="coiled-coil region" evidence="8">
    <location>
        <begin position="33"/>
        <end position="60"/>
    </location>
</feature>
<dbReference type="PANTHER" id="PTHR33463:SF202">
    <property type="entry name" value="NB-ARC DOMAIN-CONTAINING PROTEIN"/>
    <property type="match status" value="1"/>
</dbReference>
<evidence type="ECO:0000256" key="2">
    <source>
        <dbReference type="ARBA" id="ARBA00008894"/>
    </source>
</evidence>
<dbReference type="InterPro" id="IPR055414">
    <property type="entry name" value="LRR_R13L4/SHOC2-like"/>
</dbReference>
<dbReference type="SUPFAM" id="SSF52058">
    <property type="entry name" value="L domain-like"/>
    <property type="match status" value="1"/>
</dbReference>
<evidence type="ECO:0000313" key="12">
    <source>
        <dbReference type="EMBL" id="RAL46092.1"/>
    </source>
</evidence>
<dbReference type="InterPro" id="IPR042197">
    <property type="entry name" value="Apaf_helical"/>
</dbReference>
<comment type="subcellular location">
    <subcellularLocation>
        <location evidence="1">Plastid</location>
    </subcellularLocation>
</comment>
<sequence length="988" mass="112179">MEVVAAIVGSVLTESFRFLHEPITSRIKNQFKVQSNRKNLEEKMNLLSKLEQSLDLDERLRYSPRTQVQDWLKRVEELKNEFDLFQAGAEKKMNNTSFGCLRCLDFKLGNNLARLMLKANKLVGEREAFDSSIYRLEPVEHIPGPSVVGQWTASRNLEGIMKLLRDDSVKRIGVWGMGGVGKTTLIRNLNNKLESPGDMLFGIVIWVVVSQHGSLKTIQSRIAERLEMQIGIGESDERIVSRLCSRLRERCFLIILDDVWDAIDLDKVGIPRLEGLTGSKVILTSRSLEVCNEMETDHNFEVCCLRDNEAWDLFSEKVGEEVANDDEIKPHAEKVVKECHGLPLAITIVGASMSKKRRVSQWQDALGYLQRSMPLNPKVEDKVFKPLKLSYDYLESMEDEPLKSCFLFLCLFPEDYEVPLQRLVQYWLAEGLLDERKNYEELHNRCDTIVEKLKAFCLLECGIIDPSHVRMHDVVRDVGIWIETHECKSIVRAGECELTEISLEVLENCSNRGVKRVSFVGNDIETLPSCEVQCPETSTLLLLDNLHLREMPSSFLLGFPTLRILDLSESMIKSLPQSLANLAQLRTLVLKRCYQLTELPPFEALGRLQVLDCSYSGLTELPQGFEKLTNLRQLDISCTHKLQRIPTGKISNLCSLEYLNVMGNATGCGMSRESENSIIDFEELLCLQELMALCIDIAGIPRVTAVHVNWLKSINFFAVRVSPDGRNPKIPATVNSKEVHFCGLHFAGDESVAWLLANTFSCSIIKCKGVELMLSALVRNNAPFSHLKRLTMSTCHISVVKTLPMRRPKFDLLPNLEALYFYKLTGVGSVSDLSHFLGLRFTKLKRLDVVYCNQLECLLAVDDIEGEENNCVEKLEQINIKHCFRLRQVFKNTSSSCCKPFPNLRSLELETLPELVQICNANVCSPWESLTLLDVRGCNRLRKLPVGIQSARPRSTLLIRGVNGWWNDLEWDRPESKVRLGSHFTPLG</sequence>
<dbReference type="AlphaFoldDB" id="A0A328DK09"/>
<dbReference type="SUPFAM" id="SSF52540">
    <property type="entry name" value="P-loop containing nucleoside triphosphate hydrolases"/>
    <property type="match status" value="1"/>
</dbReference>
<evidence type="ECO:0000259" key="11">
    <source>
        <dbReference type="Pfam" id="PF23598"/>
    </source>
</evidence>
<dbReference type="InterPro" id="IPR032675">
    <property type="entry name" value="LRR_dom_sf"/>
</dbReference>
<dbReference type="FunFam" id="3.40.50.300:FF:001091">
    <property type="entry name" value="Probable disease resistance protein At1g61300"/>
    <property type="match status" value="1"/>
</dbReference>
<evidence type="ECO:0000256" key="3">
    <source>
        <dbReference type="ARBA" id="ARBA00022614"/>
    </source>
</evidence>
<protein>
    <submittedName>
        <fullName evidence="12">Uncharacterized protein</fullName>
    </submittedName>
</protein>
<dbReference type="Gene3D" id="3.40.50.300">
    <property type="entry name" value="P-loop containing nucleotide triphosphate hydrolases"/>
    <property type="match status" value="1"/>
</dbReference>
<keyword evidence="3" id="KW-0433">Leucine-rich repeat</keyword>
<keyword evidence="6" id="KW-0611">Plant defense</keyword>
<dbReference type="GO" id="GO:0051607">
    <property type="term" value="P:defense response to virus"/>
    <property type="evidence" value="ECO:0007669"/>
    <property type="project" value="UniProtKB-ARBA"/>
</dbReference>
<evidence type="ECO:0000256" key="7">
    <source>
        <dbReference type="ARBA" id="ARBA00022840"/>
    </source>
</evidence>
<dbReference type="FunFam" id="1.10.8.430:FF:000003">
    <property type="entry name" value="Probable disease resistance protein At5g66910"/>
    <property type="match status" value="1"/>
</dbReference>
<dbReference type="InterPro" id="IPR002182">
    <property type="entry name" value="NB-ARC"/>
</dbReference>
<feature type="domain" description="Disease resistance protein winged helix" evidence="10">
    <location>
        <begin position="411"/>
        <end position="477"/>
    </location>
</feature>
<keyword evidence="7" id="KW-0067">ATP-binding</keyword>
<comment type="similarity">
    <text evidence="2">Belongs to the disease resistance NB-LRR family.</text>
</comment>
<dbReference type="GO" id="GO:0009536">
    <property type="term" value="C:plastid"/>
    <property type="evidence" value="ECO:0007669"/>
    <property type="project" value="UniProtKB-SubCell"/>
</dbReference>
<dbReference type="Gene3D" id="1.10.8.430">
    <property type="entry name" value="Helical domain of apoptotic protease-activating factors"/>
    <property type="match status" value="1"/>
</dbReference>
<name>A0A328DK09_9ASTE</name>
<keyword evidence="13" id="KW-1185">Reference proteome</keyword>
<evidence type="ECO:0000256" key="4">
    <source>
        <dbReference type="ARBA" id="ARBA00022737"/>
    </source>
</evidence>
<evidence type="ECO:0000256" key="5">
    <source>
        <dbReference type="ARBA" id="ARBA00022741"/>
    </source>
</evidence>
<gene>
    <name evidence="12" type="ORF">DM860_006246</name>
</gene>
<dbReference type="Pfam" id="PF23559">
    <property type="entry name" value="WHD_DRP"/>
    <property type="match status" value="1"/>
</dbReference>
<dbReference type="InterPro" id="IPR036388">
    <property type="entry name" value="WH-like_DNA-bd_sf"/>
</dbReference>
<evidence type="ECO:0000256" key="1">
    <source>
        <dbReference type="ARBA" id="ARBA00004474"/>
    </source>
</evidence>
<organism evidence="12 13">
    <name type="scientific">Cuscuta australis</name>
    <dbReference type="NCBI Taxonomy" id="267555"/>
    <lineage>
        <taxon>Eukaryota</taxon>
        <taxon>Viridiplantae</taxon>
        <taxon>Streptophyta</taxon>
        <taxon>Embryophyta</taxon>
        <taxon>Tracheophyta</taxon>
        <taxon>Spermatophyta</taxon>
        <taxon>Magnoliopsida</taxon>
        <taxon>eudicotyledons</taxon>
        <taxon>Gunneridae</taxon>
        <taxon>Pentapetalae</taxon>
        <taxon>asterids</taxon>
        <taxon>lamiids</taxon>
        <taxon>Solanales</taxon>
        <taxon>Convolvulaceae</taxon>
        <taxon>Cuscuteae</taxon>
        <taxon>Cuscuta</taxon>
        <taxon>Cuscuta subgen. Grammica</taxon>
        <taxon>Cuscuta sect. Cleistogrammica</taxon>
    </lineage>
</organism>
<dbReference type="GO" id="GO:0043531">
    <property type="term" value="F:ADP binding"/>
    <property type="evidence" value="ECO:0007669"/>
    <property type="project" value="InterPro"/>
</dbReference>
<dbReference type="GO" id="GO:0005524">
    <property type="term" value="F:ATP binding"/>
    <property type="evidence" value="ECO:0007669"/>
    <property type="project" value="UniProtKB-KW"/>
</dbReference>
<keyword evidence="8" id="KW-0175">Coiled coil</keyword>
<dbReference type="EMBL" id="NQVE01000125">
    <property type="protein sequence ID" value="RAL46092.1"/>
    <property type="molecule type" value="Genomic_DNA"/>
</dbReference>
<dbReference type="PRINTS" id="PR00364">
    <property type="entry name" value="DISEASERSIST"/>
</dbReference>
<evidence type="ECO:0000256" key="8">
    <source>
        <dbReference type="SAM" id="Coils"/>
    </source>
</evidence>
<dbReference type="PANTHER" id="PTHR33463">
    <property type="entry name" value="NB-ARC DOMAIN-CONTAINING PROTEIN-RELATED"/>
    <property type="match status" value="1"/>
</dbReference>
<dbReference type="Pfam" id="PF23598">
    <property type="entry name" value="LRR_14"/>
    <property type="match status" value="1"/>
</dbReference>
<feature type="domain" description="NB-ARC" evidence="9">
    <location>
        <begin position="161"/>
        <end position="321"/>
    </location>
</feature>
<dbReference type="InterPro" id="IPR058922">
    <property type="entry name" value="WHD_DRP"/>
</dbReference>
<accession>A0A328DK09</accession>
<dbReference type="InterPro" id="IPR050905">
    <property type="entry name" value="Plant_NBS-LRR"/>
</dbReference>
<dbReference type="Pfam" id="PF00931">
    <property type="entry name" value="NB-ARC"/>
    <property type="match status" value="1"/>
</dbReference>
<dbReference type="FunFam" id="1.10.10.10:FF:000322">
    <property type="entry name" value="Probable disease resistance protein At1g63360"/>
    <property type="match status" value="1"/>
</dbReference>
<evidence type="ECO:0000259" key="10">
    <source>
        <dbReference type="Pfam" id="PF23559"/>
    </source>
</evidence>
<proteinExistence type="inferred from homology"/>
<dbReference type="Proteomes" id="UP000249390">
    <property type="component" value="Unassembled WGS sequence"/>
</dbReference>
<evidence type="ECO:0000259" key="9">
    <source>
        <dbReference type="Pfam" id="PF00931"/>
    </source>
</evidence>
<keyword evidence="4" id="KW-0677">Repeat</keyword>
<comment type="caution">
    <text evidence="12">The sequence shown here is derived from an EMBL/GenBank/DDBJ whole genome shotgun (WGS) entry which is preliminary data.</text>
</comment>